<dbReference type="PANTHER" id="PTHR19303">
    <property type="entry name" value="TRANSPOSON"/>
    <property type="match status" value="1"/>
</dbReference>
<accession>A0ABM0LX64</accession>
<reference evidence="4" key="1">
    <citation type="submission" date="2025-08" db="UniProtKB">
        <authorList>
            <consortium name="RefSeq"/>
        </authorList>
    </citation>
    <scope>IDENTIFICATION</scope>
    <source>
        <tissue evidence="4">Testes</tissue>
    </source>
</reference>
<protein>
    <submittedName>
        <fullName evidence="4">Jerky protein homolog-like</fullName>
    </submittedName>
</protein>
<evidence type="ECO:0000256" key="1">
    <source>
        <dbReference type="SAM" id="MobiDB-lite"/>
    </source>
</evidence>
<evidence type="ECO:0000313" key="4">
    <source>
        <dbReference type="RefSeq" id="XP_006812355.1"/>
    </source>
</evidence>
<proteinExistence type="predicted"/>
<organism evidence="3 4">
    <name type="scientific">Saccoglossus kowalevskii</name>
    <name type="common">Acorn worm</name>
    <dbReference type="NCBI Taxonomy" id="10224"/>
    <lineage>
        <taxon>Eukaryota</taxon>
        <taxon>Metazoa</taxon>
        <taxon>Hemichordata</taxon>
        <taxon>Enteropneusta</taxon>
        <taxon>Harrimaniidae</taxon>
        <taxon>Saccoglossus</taxon>
    </lineage>
</organism>
<gene>
    <name evidence="4" type="primary">LOC100378606</name>
</gene>
<dbReference type="Pfam" id="PF03184">
    <property type="entry name" value="DDE_1"/>
    <property type="match status" value="1"/>
</dbReference>
<dbReference type="Proteomes" id="UP000694865">
    <property type="component" value="Unplaced"/>
</dbReference>
<name>A0ABM0LX64_SACKO</name>
<dbReference type="InterPro" id="IPR050863">
    <property type="entry name" value="CenT-Element_Derived"/>
</dbReference>
<dbReference type="InterPro" id="IPR004875">
    <property type="entry name" value="DDE_SF_endonuclease_dom"/>
</dbReference>
<feature type="non-terminal residue" evidence="4">
    <location>
        <position position="309"/>
    </location>
</feature>
<dbReference type="GeneID" id="100378606"/>
<feature type="region of interest" description="Disordered" evidence="1">
    <location>
        <begin position="246"/>
        <end position="269"/>
    </location>
</feature>
<dbReference type="RefSeq" id="XP_006812355.1">
    <property type="nucleotide sequence ID" value="XM_006812292.1"/>
</dbReference>
<dbReference type="PANTHER" id="PTHR19303:SF73">
    <property type="entry name" value="PROTEIN PDC2"/>
    <property type="match status" value="1"/>
</dbReference>
<sequence length="309" mass="34946">MACANAAGTHKLPLVVIGKSKNPRCFKHVNMNNLPIRYFNQTRAWMSGVIFYSWFHGEFVPGVKRHLRQQHLPERALQLLDNAPSHPDVTELRSDDGAIKCLFMPPNTMPLLQPMDQGVLNATKRRYKGKMLRKVITENAVDEHEKTLTDCIKSVNLKDACYMIGEAWAEISEVSLKNAWHKLKINLKDSDAVAFTEVADEIDLPDIASQLGPEDRNAAIEWMETEEDDPGFQVISDAEIIHSVQQSTTHVEENQQEDGYNSDKENEPCVRVPTDSEAADMLSKCVLWLEAQPDCESTQLLLLRGIHKK</sequence>
<evidence type="ECO:0000259" key="2">
    <source>
        <dbReference type="Pfam" id="PF03184"/>
    </source>
</evidence>
<keyword evidence="3" id="KW-1185">Reference proteome</keyword>
<feature type="domain" description="DDE-1" evidence="2">
    <location>
        <begin position="1"/>
        <end position="180"/>
    </location>
</feature>
<evidence type="ECO:0000313" key="3">
    <source>
        <dbReference type="Proteomes" id="UP000694865"/>
    </source>
</evidence>